<dbReference type="InterPro" id="IPR009272">
    <property type="entry name" value="DUF929"/>
</dbReference>
<feature type="region of interest" description="Disordered" evidence="1">
    <location>
        <begin position="1"/>
        <end position="28"/>
    </location>
</feature>
<dbReference type="EMBL" id="CAEZYY010000004">
    <property type="protein sequence ID" value="CAB4742526.1"/>
    <property type="molecule type" value="Genomic_DNA"/>
</dbReference>
<keyword evidence="2" id="KW-0812">Transmembrane</keyword>
<sequence length="297" mass="30569">MNQKSNRPSRQPQRGRNRQVGTRTAERAAARKRTRMILVAVMGVVIVGAVIAALLAGGGDEQSSSSTSTTVFDAAAVAAAVTEVPASAFDAVGNGTATGGPEPVNLTPITQEGKPELLYVGAEYCPFCAAQRWAMVAALSRFGTFTGLSASHSATEDVYPDTPTFSFYGSVYTSVYLAFTAVETETNEMSGGSYKPLQKLTAEQEAVLAESGRTGIPFLDFGGKFLISGASFDPGVLEERNGPGIAKLMADPTSKISQAVLGAANGITVAICGMTGNQPASVCDSPGVQAAKAALGL</sequence>
<protein>
    <submittedName>
        <fullName evidence="4">Unannotated protein</fullName>
    </submittedName>
</protein>
<evidence type="ECO:0000313" key="3">
    <source>
        <dbReference type="EMBL" id="CAB4742526.1"/>
    </source>
</evidence>
<dbReference type="AlphaFoldDB" id="A0A6J7EAC8"/>
<organism evidence="4">
    <name type="scientific">freshwater metagenome</name>
    <dbReference type="NCBI Taxonomy" id="449393"/>
    <lineage>
        <taxon>unclassified sequences</taxon>
        <taxon>metagenomes</taxon>
        <taxon>ecological metagenomes</taxon>
    </lineage>
</organism>
<accession>A0A6J7EAC8</accession>
<evidence type="ECO:0000256" key="1">
    <source>
        <dbReference type="SAM" id="MobiDB-lite"/>
    </source>
</evidence>
<feature type="transmembrane region" description="Helical" evidence="2">
    <location>
        <begin position="37"/>
        <end position="58"/>
    </location>
</feature>
<evidence type="ECO:0000313" key="5">
    <source>
        <dbReference type="EMBL" id="CAB5058549.1"/>
    </source>
</evidence>
<name>A0A6J7EAC8_9ZZZZ</name>
<dbReference type="EMBL" id="CAFBQP010000023">
    <property type="protein sequence ID" value="CAB5058549.1"/>
    <property type="molecule type" value="Genomic_DNA"/>
</dbReference>
<reference evidence="4" key="1">
    <citation type="submission" date="2020-05" db="EMBL/GenBank/DDBJ databases">
        <authorList>
            <person name="Chiriac C."/>
            <person name="Salcher M."/>
            <person name="Ghai R."/>
            <person name="Kavagutti S V."/>
        </authorList>
    </citation>
    <scope>NUCLEOTIDE SEQUENCE</scope>
</reference>
<proteinExistence type="predicted"/>
<keyword evidence="2" id="KW-1133">Transmembrane helix</keyword>
<feature type="compositionally biased region" description="Polar residues" evidence="1">
    <location>
        <begin position="1"/>
        <end position="14"/>
    </location>
</feature>
<dbReference type="Pfam" id="PF06053">
    <property type="entry name" value="DUF929"/>
    <property type="match status" value="1"/>
</dbReference>
<evidence type="ECO:0000256" key="2">
    <source>
        <dbReference type="SAM" id="Phobius"/>
    </source>
</evidence>
<keyword evidence="2" id="KW-0472">Membrane</keyword>
<dbReference type="EMBL" id="CAFBLR010000129">
    <property type="protein sequence ID" value="CAB4880082.1"/>
    <property type="molecule type" value="Genomic_DNA"/>
</dbReference>
<gene>
    <name evidence="3" type="ORF">UFOPK2806_00480</name>
    <name evidence="4" type="ORF">UFOPK3417_01287</name>
    <name evidence="5" type="ORF">UFOPK4306_00790</name>
</gene>
<evidence type="ECO:0000313" key="4">
    <source>
        <dbReference type="EMBL" id="CAB4880082.1"/>
    </source>
</evidence>